<dbReference type="InterPro" id="IPR050232">
    <property type="entry name" value="FBL13/AtMIF1-like"/>
</dbReference>
<dbReference type="EMBL" id="LR031879">
    <property type="protein sequence ID" value="VDD57471.1"/>
    <property type="molecule type" value="Genomic_DNA"/>
</dbReference>
<dbReference type="SUPFAM" id="SSF52047">
    <property type="entry name" value="RNI-like"/>
    <property type="match status" value="1"/>
</dbReference>
<dbReference type="Pfam" id="PF08387">
    <property type="entry name" value="FBD"/>
    <property type="match status" value="1"/>
</dbReference>
<accession>A0A3P6GC53</accession>
<reference evidence="2" key="1">
    <citation type="submission" date="2018-11" db="EMBL/GenBank/DDBJ databases">
        <authorList>
            <consortium name="Genoscope - CEA"/>
            <person name="William W."/>
        </authorList>
    </citation>
    <scope>NUCLEOTIDE SEQUENCE</scope>
</reference>
<dbReference type="PANTHER" id="PTHR31900">
    <property type="entry name" value="F-BOX/RNI SUPERFAMILY PROTEIN-RELATED"/>
    <property type="match status" value="1"/>
</dbReference>
<dbReference type="Gene3D" id="3.80.10.10">
    <property type="entry name" value="Ribonuclease Inhibitor"/>
    <property type="match status" value="1"/>
</dbReference>
<evidence type="ECO:0000259" key="1">
    <source>
        <dbReference type="SMART" id="SM00579"/>
    </source>
</evidence>
<sequence length="363" mass="42095">MWLPKLEYGHRRRSEPESEKLQCFLERNLPLHRAPVFKCSINTWVVVALSHCLRELDILYEPYPAKPNILPSNLYTCKSLVVLKLDGEILLNVPRMVSLPSLKTLELHEVKYSKDETLQRLLSNCTILEDLVVYLRERDTTTRNLTVVVPSLQRLTLYIPNNYELYEYVIDTPSLKYFELVDYNDYDHYGLIENMPYLIEAYVDSSCPGIYSLIYSVTSVKRLTICSEAILNCLVFNELEHLEVFLCTVLFSNQLVRLLKACSNLKRLDISLMDDHDPHQDMDNWNEPSTVPECLLSSLQSLSWSKYTGEPQERDIMGYILKHAVYLKTATIKSSESDVQKLEMIKELALSSRASKTCQLMFE</sequence>
<evidence type="ECO:0000313" key="2">
    <source>
        <dbReference type="EMBL" id="VDD57471.1"/>
    </source>
</evidence>
<dbReference type="InterPro" id="IPR055411">
    <property type="entry name" value="LRR_FXL15/At3g58940/PEG3-like"/>
</dbReference>
<protein>
    <recommendedName>
        <fullName evidence="1">FBD domain-containing protein</fullName>
    </recommendedName>
</protein>
<proteinExistence type="predicted"/>
<dbReference type="Pfam" id="PF24758">
    <property type="entry name" value="LRR_At5g56370"/>
    <property type="match status" value="1"/>
</dbReference>
<dbReference type="PANTHER" id="PTHR31900:SF28">
    <property type="entry name" value="FBD DOMAIN-CONTAINING PROTEIN"/>
    <property type="match status" value="1"/>
</dbReference>
<organism evidence="2">
    <name type="scientific">Brassica oleracea</name>
    <name type="common">Wild cabbage</name>
    <dbReference type="NCBI Taxonomy" id="3712"/>
    <lineage>
        <taxon>Eukaryota</taxon>
        <taxon>Viridiplantae</taxon>
        <taxon>Streptophyta</taxon>
        <taxon>Embryophyta</taxon>
        <taxon>Tracheophyta</taxon>
        <taxon>Spermatophyta</taxon>
        <taxon>Magnoliopsida</taxon>
        <taxon>eudicotyledons</taxon>
        <taxon>Gunneridae</taxon>
        <taxon>Pentapetalae</taxon>
        <taxon>rosids</taxon>
        <taxon>malvids</taxon>
        <taxon>Brassicales</taxon>
        <taxon>Brassicaceae</taxon>
        <taxon>Brassiceae</taxon>
        <taxon>Brassica</taxon>
    </lineage>
</organism>
<dbReference type="InterPro" id="IPR032675">
    <property type="entry name" value="LRR_dom_sf"/>
</dbReference>
<dbReference type="SMART" id="SM00579">
    <property type="entry name" value="FBD"/>
    <property type="match status" value="1"/>
</dbReference>
<feature type="domain" description="FBD" evidence="1">
    <location>
        <begin position="293"/>
        <end position="363"/>
    </location>
</feature>
<gene>
    <name evidence="2" type="ORF">BOLC8T50700H</name>
</gene>
<dbReference type="InterPro" id="IPR006566">
    <property type="entry name" value="FBD"/>
</dbReference>
<dbReference type="AlphaFoldDB" id="A0A3P6GC53"/>
<name>A0A3P6GC53_BRAOL</name>